<name>A0A482WVP7_LAOST</name>
<feature type="coiled-coil region" evidence="1">
    <location>
        <begin position="111"/>
        <end position="145"/>
    </location>
</feature>
<gene>
    <name evidence="3" type="ORF">LSTR_LSTR011405</name>
</gene>
<dbReference type="AlphaFoldDB" id="A0A482WVP7"/>
<feature type="region of interest" description="Disordered" evidence="2">
    <location>
        <begin position="45"/>
        <end position="75"/>
    </location>
</feature>
<dbReference type="OrthoDB" id="7486109at2759"/>
<proteinExistence type="predicted"/>
<dbReference type="Gene3D" id="1.20.58.60">
    <property type="match status" value="1"/>
</dbReference>
<evidence type="ECO:0000313" key="3">
    <source>
        <dbReference type="EMBL" id="RZF37585.1"/>
    </source>
</evidence>
<dbReference type="Proteomes" id="UP000291343">
    <property type="component" value="Unassembled WGS sequence"/>
</dbReference>
<protein>
    <submittedName>
        <fullName evidence="3">Uncharacterized protein</fullName>
    </submittedName>
</protein>
<dbReference type="EMBL" id="QKKF02023824">
    <property type="protein sequence ID" value="RZF37585.1"/>
    <property type="molecule type" value="Genomic_DNA"/>
</dbReference>
<feature type="region of interest" description="Disordered" evidence="2">
    <location>
        <begin position="1"/>
        <end position="31"/>
    </location>
</feature>
<dbReference type="SUPFAM" id="SSF46966">
    <property type="entry name" value="Spectrin repeat"/>
    <property type="match status" value="1"/>
</dbReference>
<dbReference type="InParanoid" id="A0A482WVP7"/>
<reference evidence="3 4" key="1">
    <citation type="journal article" date="2017" name="Gigascience">
        <title>Genome sequence of the small brown planthopper, Laodelphax striatellus.</title>
        <authorList>
            <person name="Zhu J."/>
            <person name="Jiang F."/>
            <person name="Wang X."/>
            <person name="Yang P."/>
            <person name="Bao Y."/>
            <person name="Zhao W."/>
            <person name="Wang W."/>
            <person name="Lu H."/>
            <person name="Wang Q."/>
            <person name="Cui N."/>
            <person name="Li J."/>
            <person name="Chen X."/>
            <person name="Luo L."/>
            <person name="Yu J."/>
            <person name="Kang L."/>
            <person name="Cui F."/>
        </authorList>
    </citation>
    <scope>NUCLEOTIDE SEQUENCE [LARGE SCALE GENOMIC DNA]</scope>
    <source>
        <strain evidence="3">Lst14</strain>
    </source>
</reference>
<dbReference type="SMR" id="A0A482WVP7"/>
<comment type="caution">
    <text evidence="3">The sequence shown here is derived from an EMBL/GenBank/DDBJ whole genome shotgun (WGS) entry which is preliminary data.</text>
</comment>
<sequence length="177" mass="20360">MELKKTKKPQIHKDVESCSKSSSPQRSNITCTLQKGTQHLLVTAWGTTEEGDKNEEKGDRGWKRVNNKEGVNEEAERNDVKILAGRRNQIRDWLSLEEEMLRQQSVLVGDVDDILQVLDKQKNVLRELEQKKPQLDELVHTAENLKADSNRQQLHGKALKFFSFLSRLHPLHVVESS</sequence>
<feature type="compositionally biased region" description="Basic and acidic residues" evidence="2">
    <location>
        <begin position="50"/>
        <end position="75"/>
    </location>
</feature>
<organism evidence="3 4">
    <name type="scientific">Laodelphax striatellus</name>
    <name type="common">Small brown planthopper</name>
    <name type="synonym">Delphax striatella</name>
    <dbReference type="NCBI Taxonomy" id="195883"/>
    <lineage>
        <taxon>Eukaryota</taxon>
        <taxon>Metazoa</taxon>
        <taxon>Ecdysozoa</taxon>
        <taxon>Arthropoda</taxon>
        <taxon>Hexapoda</taxon>
        <taxon>Insecta</taxon>
        <taxon>Pterygota</taxon>
        <taxon>Neoptera</taxon>
        <taxon>Paraneoptera</taxon>
        <taxon>Hemiptera</taxon>
        <taxon>Auchenorrhyncha</taxon>
        <taxon>Fulgoroidea</taxon>
        <taxon>Delphacidae</taxon>
        <taxon>Criomorphinae</taxon>
        <taxon>Laodelphax</taxon>
    </lineage>
</organism>
<feature type="compositionally biased region" description="Basic residues" evidence="2">
    <location>
        <begin position="1"/>
        <end position="10"/>
    </location>
</feature>
<keyword evidence="4" id="KW-1185">Reference proteome</keyword>
<evidence type="ECO:0000313" key="4">
    <source>
        <dbReference type="Proteomes" id="UP000291343"/>
    </source>
</evidence>
<keyword evidence="1" id="KW-0175">Coiled coil</keyword>
<evidence type="ECO:0000256" key="1">
    <source>
        <dbReference type="SAM" id="Coils"/>
    </source>
</evidence>
<accession>A0A482WVP7</accession>
<feature type="compositionally biased region" description="Polar residues" evidence="2">
    <location>
        <begin position="18"/>
        <end position="31"/>
    </location>
</feature>
<dbReference type="STRING" id="195883.A0A482WVP7"/>
<evidence type="ECO:0000256" key="2">
    <source>
        <dbReference type="SAM" id="MobiDB-lite"/>
    </source>
</evidence>